<dbReference type="Gene3D" id="3.50.30.30">
    <property type="match status" value="1"/>
</dbReference>
<evidence type="ECO:0000313" key="13">
    <source>
        <dbReference type="EMBL" id="MDC3416738.1"/>
    </source>
</evidence>
<dbReference type="Gene3D" id="3.40.50.200">
    <property type="entry name" value="Peptidase S8/S53 domain"/>
    <property type="match status" value="1"/>
</dbReference>
<evidence type="ECO:0000256" key="10">
    <source>
        <dbReference type="RuleBase" id="RU003355"/>
    </source>
</evidence>
<dbReference type="Pfam" id="PF00082">
    <property type="entry name" value="Peptidase_S8"/>
    <property type="match status" value="1"/>
</dbReference>
<dbReference type="InterPro" id="IPR034213">
    <property type="entry name" value="S8_Vpr-like"/>
</dbReference>
<evidence type="ECO:0000259" key="12">
    <source>
        <dbReference type="Pfam" id="PF02225"/>
    </source>
</evidence>
<feature type="active site" description="Charge relay system" evidence="8 9">
    <location>
        <position position="351"/>
    </location>
</feature>
<evidence type="ECO:0000256" key="3">
    <source>
        <dbReference type="ARBA" id="ARBA00022525"/>
    </source>
</evidence>
<dbReference type="InterPro" id="IPR003137">
    <property type="entry name" value="PA_domain"/>
</dbReference>
<dbReference type="PROSITE" id="PS51892">
    <property type="entry name" value="SUBTILASE"/>
    <property type="match status" value="1"/>
</dbReference>
<feature type="active site" description="Charge relay system" evidence="8 9">
    <location>
        <position position="60"/>
    </location>
</feature>
<evidence type="ECO:0000313" key="14">
    <source>
        <dbReference type="Proteomes" id="UP001145069"/>
    </source>
</evidence>
<keyword evidence="7 9" id="KW-0720">Serine protease</keyword>
<dbReference type="SUPFAM" id="SSF52025">
    <property type="entry name" value="PA domain"/>
    <property type="match status" value="1"/>
</dbReference>
<dbReference type="AlphaFoldDB" id="A0A9X4AG50"/>
<keyword evidence="5" id="KW-0732">Signal</keyword>
<proteinExistence type="inferred from homology"/>
<dbReference type="InterPro" id="IPR036852">
    <property type="entry name" value="Peptidase_S8/S53_dom_sf"/>
</dbReference>
<evidence type="ECO:0000256" key="6">
    <source>
        <dbReference type="ARBA" id="ARBA00022801"/>
    </source>
</evidence>
<dbReference type="InterPro" id="IPR013783">
    <property type="entry name" value="Ig-like_fold"/>
</dbReference>
<dbReference type="Pfam" id="PF02225">
    <property type="entry name" value="PA"/>
    <property type="match status" value="1"/>
</dbReference>
<protein>
    <submittedName>
        <fullName evidence="13">S8 family serine peptidase</fullName>
    </submittedName>
</protein>
<dbReference type="PRINTS" id="PR00723">
    <property type="entry name" value="SUBTILISIN"/>
</dbReference>
<dbReference type="PROSITE" id="PS00138">
    <property type="entry name" value="SUBTILASE_SER"/>
    <property type="match status" value="1"/>
</dbReference>
<organism evidence="13 14">
    <name type="scientific">Aquibacillus salsiterrae</name>
    <dbReference type="NCBI Taxonomy" id="2950439"/>
    <lineage>
        <taxon>Bacteria</taxon>
        <taxon>Bacillati</taxon>
        <taxon>Bacillota</taxon>
        <taxon>Bacilli</taxon>
        <taxon>Bacillales</taxon>
        <taxon>Bacillaceae</taxon>
        <taxon>Aquibacillus</taxon>
    </lineage>
</organism>
<keyword evidence="6 9" id="KW-0378">Hydrolase</keyword>
<name>A0A9X4AG50_9BACI</name>
<keyword evidence="14" id="KW-1185">Reference proteome</keyword>
<gene>
    <name evidence="13" type="ORF">NC799_07380</name>
</gene>
<dbReference type="Proteomes" id="UP001145069">
    <property type="component" value="Unassembled WGS sequence"/>
</dbReference>
<dbReference type="InterPro" id="IPR022398">
    <property type="entry name" value="Peptidase_S8_His-AS"/>
</dbReference>
<keyword evidence="4 9" id="KW-0645">Protease</keyword>
<evidence type="ECO:0000256" key="8">
    <source>
        <dbReference type="PIRSR" id="PIRSR615500-1"/>
    </source>
</evidence>
<evidence type="ECO:0000256" key="5">
    <source>
        <dbReference type="ARBA" id="ARBA00022729"/>
    </source>
</evidence>
<dbReference type="GO" id="GO:0004252">
    <property type="term" value="F:serine-type endopeptidase activity"/>
    <property type="evidence" value="ECO:0007669"/>
    <property type="project" value="UniProtKB-UniRule"/>
</dbReference>
<accession>A0A9X4AG50</accession>
<evidence type="ECO:0000256" key="7">
    <source>
        <dbReference type="ARBA" id="ARBA00022825"/>
    </source>
</evidence>
<feature type="active site" description="Charge relay system" evidence="8 9">
    <location>
        <position position="20"/>
    </location>
</feature>
<evidence type="ECO:0000259" key="11">
    <source>
        <dbReference type="Pfam" id="PF00082"/>
    </source>
</evidence>
<evidence type="ECO:0000256" key="1">
    <source>
        <dbReference type="ARBA" id="ARBA00011073"/>
    </source>
</evidence>
<evidence type="ECO:0000256" key="4">
    <source>
        <dbReference type="ARBA" id="ARBA00022670"/>
    </source>
</evidence>
<dbReference type="InterPro" id="IPR046450">
    <property type="entry name" value="PA_dom_sf"/>
</dbReference>
<comment type="caution">
    <text evidence="13">The sequence shown here is derived from an EMBL/GenBank/DDBJ whole genome shotgun (WGS) entry which is preliminary data.</text>
</comment>
<feature type="domain" description="Peptidase S8/S53" evidence="11">
    <location>
        <begin position="11"/>
        <end position="391"/>
    </location>
</feature>
<dbReference type="InterPro" id="IPR023827">
    <property type="entry name" value="Peptidase_S8_Asp-AS"/>
</dbReference>
<sequence length="616" mass="66711">MTQEIKTRRTGADVKVGVIDTGIDYTHPDLKNSFKGGYDLVDLDDDPMETQPDQGMPTLHGTHVSGIIAGNGNMQGVAKEADLYGYRALGPGGRGTSIQVIAAIEKAVKDGMDIINMSLGNTINGPDWPTSIAVSRAIELGTSVVIANGNAGPANWTVGSPATAPTAISVGASTPPLKTPYLYDSFAGKVMELAPFMGAKPWAFERKYPIVYAGLGTEEIPNVRGKIVVMKRGVIPFAEKARAAEAAGAEGVIIFNNEKGLVQGSVADDKGEIGIPVASISEADGKWLVEQAEKGTYWINTNYQQTQDDIASFSSRGPVTANWDIKPEIVAPGAAINSTVPGGYMELQGTSMAAPHVAGGLALVKQAHPDWTPAKLKGALLTTALPLKNGDEYYEPIEQGMGRMRIEKAIDTPVIIYNSLLSFGKITNLSETKTVTMTVENVSNKTQSFRFDIPKKQAGLSFQLPQAFTVGPNEKKQIPITLKVNDAFLNEGIHQGWLTLAGDNDTYQLPYMFINQEADYPKVMGVEFALKLFSDDEYRYRLYLPEKVEQVTVDLYDPNQMSFDRTLLELDEPGQGVIEGALAKREIGKRGLYLANVRVTTNEGDSFDYQMELTIQ</sequence>
<dbReference type="SUPFAM" id="SSF52743">
    <property type="entry name" value="Subtilisin-like"/>
    <property type="match status" value="1"/>
</dbReference>
<dbReference type="CDD" id="cd07474">
    <property type="entry name" value="Peptidases_S8_subtilisin_Vpr-like"/>
    <property type="match status" value="1"/>
</dbReference>
<dbReference type="PANTHER" id="PTHR43806:SF65">
    <property type="entry name" value="SERINE PROTEASE APRX"/>
    <property type="match status" value="1"/>
</dbReference>
<reference evidence="13" key="1">
    <citation type="submission" date="2022-06" db="EMBL/GenBank/DDBJ databases">
        <title>Aquibacillus sp. a new bacterium isolated from soil saline samples.</title>
        <authorList>
            <person name="Galisteo C."/>
            <person name="De La Haba R."/>
            <person name="Sanchez-Porro C."/>
            <person name="Ventosa A."/>
        </authorList>
    </citation>
    <scope>NUCLEOTIDE SEQUENCE</scope>
    <source>
        <strain evidence="13">3ASR75-54</strain>
    </source>
</reference>
<dbReference type="Gene3D" id="2.60.40.10">
    <property type="entry name" value="Immunoglobulins"/>
    <property type="match status" value="1"/>
</dbReference>
<keyword evidence="3" id="KW-0964">Secreted</keyword>
<dbReference type="InterPro" id="IPR015500">
    <property type="entry name" value="Peptidase_S8_subtilisin-rel"/>
</dbReference>
<dbReference type="PROSITE" id="PS00137">
    <property type="entry name" value="SUBTILASE_HIS"/>
    <property type="match status" value="1"/>
</dbReference>
<evidence type="ECO:0000256" key="9">
    <source>
        <dbReference type="PROSITE-ProRule" id="PRU01240"/>
    </source>
</evidence>
<dbReference type="PROSITE" id="PS00136">
    <property type="entry name" value="SUBTILASE_ASP"/>
    <property type="match status" value="1"/>
</dbReference>
<comment type="similarity">
    <text evidence="1 9 10">Belongs to the peptidase S8 family.</text>
</comment>
<feature type="domain" description="PA" evidence="12">
    <location>
        <begin position="208"/>
        <end position="288"/>
    </location>
</feature>
<dbReference type="InterPro" id="IPR000209">
    <property type="entry name" value="Peptidase_S8/S53_dom"/>
</dbReference>
<dbReference type="EMBL" id="JAMQKC010000004">
    <property type="protein sequence ID" value="MDC3416738.1"/>
    <property type="molecule type" value="Genomic_DNA"/>
</dbReference>
<dbReference type="PANTHER" id="PTHR43806">
    <property type="entry name" value="PEPTIDASE S8"/>
    <property type="match status" value="1"/>
</dbReference>
<dbReference type="InterPro" id="IPR023828">
    <property type="entry name" value="Peptidase_S8_Ser-AS"/>
</dbReference>
<dbReference type="GO" id="GO:0006508">
    <property type="term" value="P:proteolysis"/>
    <property type="evidence" value="ECO:0007669"/>
    <property type="project" value="UniProtKB-KW"/>
</dbReference>
<keyword evidence="2" id="KW-0134">Cell wall</keyword>
<evidence type="ECO:0000256" key="2">
    <source>
        <dbReference type="ARBA" id="ARBA00022512"/>
    </source>
</evidence>
<dbReference type="InterPro" id="IPR050131">
    <property type="entry name" value="Peptidase_S8_subtilisin-like"/>
</dbReference>